<comment type="caution">
    <text evidence="2">The sequence shown here is derived from an EMBL/GenBank/DDBJ whole genome shotgun (WGS) entry which is preliminary data.</text>
</comment>
<evidence type="ECO:0000313" key="3">
    <source>
        <dbReference type="Proteomes" id="UP000765509"/>
    </source>
</evidence>
<organism evidence="2 3">
    <name type="scientific">Austropuccinia psidii MF-1</name>
    <dbReference type="NCBI Taxonomy" id="1389203"/>
    <lineage>
        <taxon>Eukaryota</taxon>
        <taxon>Fungi</taxon>
        <taxon>Dikarya</taxon>
        <taxon>Basidiomycota</taxon>
        <taxon>Pucciniomycotina</taxon>
        <taxon>Pucciniomycetes</taxon>
        <taxon>Pucciniales</taxon>
        <taxon>Sphaerophragmiaceae</taxon>
        <taxon>Austropuccinia</taxon>
    </lineage>
</organism>
<dbReference type="Proteomes" id="UP000765509">
    <property type="component" value="Unassembled WGS sequence"/>
</dbReference>
<accession>A0A9Q3GPS5</accession>
<sequence>MEGAAPFRKEGRGPRNSNSFAGVACQLIFDNDLANFSQDGKKVLYPTSFFIGRVTKCIEHYIINLTNQDPSYLPNSWKLFESQLFTLFGDPNDVRKAEEELDSLIIKEVGHVSLKITNFRSLVSRIGDWIERALIHHFRKGLPLRILHQLASHPSRIESLQDSMDITLEIDTRYHERKKEKRHHQEKNPEASKSNSSHPKNSSNSNQKKKNFKKRDKHHSSLLNKDFKLMNYEK</sequence>
<name>A0A9Q3GPS5_9BASI</name>
<evidence type="ECO:0000313" key="2">
    <source>
        <dbReference type="EMBL" id="MBW0474580.1"/>
    </source>
</evidence>
<gene>
    <name evidence="2" type="ORF">O181_014295</name>
</gene>
<keyword evidence="3" id="KW-1185">Reference proteome</keyword>
<protein>
    <submittedName>
        <fullName evidence="2">Uncharacterized protein</fullName>
    </submittedName>
</protein>
<feature type="compositionally biased region" description="Basic residues" evidence="1">
    <location>
        <begin position="176"/>
        <end position="185"/>
    </location>
</feature>
<feature type="compositionally biased region" description="Basic residues" evidence="1">
    <location>
        <begin position="207"/>
        <end position="220"/>
    </location>
</feature>
<feature type="compositionally biased region" description="Low complexity" evidence="1">
    <location>
        <begin position="192"/>
        <end position="206"/>
    </location>
</feature>
<evidence type="ECO:0000256" key="1">
    <source>
        <dbReference type="SAM" id="MobiDB-lite"/>
    </source>
</evidence>
<proteinExistence type="predicted"/>
<feature type="region of interest" description="Disordered" evidence="1">
    <location>
        <begin position="176"/>
        <end position="234"/>
    </location>
</feature>
<dbReference type="OrthoDB" id="5582182at2759"/>
<dbReference type="EMBL" id="AVOT02003787">
    <property type="protein sequence ID" value="MBW0474580.1"/>
    <property type="molecule type" value="Genomic_DNA"/>
</dbReference>
<feature type="compositionally biased region" description="Basic and acidic residues" evidence="1">
    <location>
        <begin position="225"/>
        <end position="234"/>
    </location>
</feature>
<reference evidence="2" key="1">
    <citation type="submission" date="2021-03" db="EMBL/GenBank/DDBJ databases">
        <title>Draft genome sequence of rust myrtle Austropuccinia psidii MF-1, a brazilian biotype.</title>
        <authorList>
            <person name="Quecine M.C."/>
            <person name="Pachon D.M.R."/>
            <person name="Bonatelli M.L."/>
            <person name="Correr F.H."/>
            <person name="Franceschini L.M."/>
            <person name="Leite T.F."/>
            <person name="Margarido G.R.A."/>
            <person name="Almeida C.A."/>
            <person name="Ferrarezi J.A."/>
            <person name="Labate C.A."/>
        </authorList>
    </citation>
    <scope>NUCLEOTIDE SEQUENCE</scope>
    <source>
        <strain evidence="2">MF-1</strain>
    </source>
</reference>
<dbReference type="AlphaFoldDB" id="A0A9Q3GPS5"/>